<dbReference type="Proteomes" id="UP001218188">
    <property type="component" value="Unassembled WGS sequence"/>
</dbReference>
<dbReference type="AlphaFoldDB" id="A0AAD6XCG6"/>
<keyword evidence="1" id="KW-0540">Nuclease</keyword>
<dbReference type="CDD" id="cd00593">
    <property type="entry name" value="RIBOc"/>
    <property type="match status" value="1"/>
</dbReference>
<dbReference type="GO" id="GO:0006369">
    <property type="term" value="P:termination of RNA polymerase II transcription"/>
    <property type="evidence" value="ECO:0007669"/>
    <property type="project" value="TreeGrafter"/>
</dbReference>
<dbReference type="GO" id="GO:0005654">
    <property type="term" value="C:nucleoplasm"/>
    <property type="evidence" value="ECO:0007669"/>
    <property type="project" value="TreeGrafter"/>
</dbReference>
<evidence type="ECO:0000313" key="9">
    <source>
        <dbReference type="Proteomes" id="UP001218188"/>
    </source>
</evidence>
<dbReference type="GO" id="GO:0006364">
    <property type="term" value="P:rRNA processing"/>
    <property type="evidence" value="ECO:0007669"/>
    <property type="project" value="TreeGrafter"/>
</dbReference>
<dbReference type="PANTHER" id="PTHR11207">
    <property type="entry name" value="RIBONUCLEASE III"/>
    <property type="match status" value="1"/>
</dbReference>
<evidence type="ECO:0000313" key="8">
    <source>
        <dbReference type="EMBL" id="KAJ7044842.1"/>
    </source>
</evidence>
<dbReference type="Gene3D" id="1.10.1520.10">
    <property type="entry name" value="Ribonuclease III domain"/>
    <property type="match status" value="1"/>
</dbReference>
<dbReference type="SMART" id="SM00535">
    <property type="entry name" value="RIBOc"/>
    <property type="match status" value="1"/>
</dbReference>
<evidence type="ECO:0000256" key="2">
    <source>
        <dbReference type="ARBA" id="ARBA00022759"/>
    </source>
</evidence>
<gene>
    <name evidence="8" type="ORF">C8F04DRAFT_1069738</name>
</gene>
<evidence type="ECO:0000256" key="5">
    <source>
        <dbReference type="PROSITE-ProRule" id="PRU00266"/>
    </source>
</evidence>
<dbReference type="InterPro" id="IPR036389">
    <property type="entry name" value="RNase_III_sf"/>
</dbReference>
<dbReference type="Pfam" id="PF14622">
    <property type="entry name" value="Ribonucleas_3_3"/>
    <property type="match status" value="1"/>
</dbReference>
<dbReference type="GO" id="GO:0004525">
    <property type="term" value="F:ribonuclease III activity"/>
    <property type="evidence" value="ECO:0007669"/>
    <property type="project" value="InterPro"/>
</dbReference>
<name>A0AAD6XCG6_9AGAR</name>
<feature type="domain" description="DRBM" evidence="6">
    <location>
        <begin position="254"/>
        <end position="349"/>
    </location>
</feature>
<dbReference type="PROSITE" id="PS50142">
    <property type="entry name" value="RNASE_3_2"/>
    <property type="match status" value="1"/>
</dbReference>
<dbReference type="GO" id="GO:0034475">
    <property type="term" value="P:U4 snRNA 3'-end processing"/>
    <property type="evidence" value="ECO:0007669"/>
    <property type="project" value="TreeGrafter"/>
</dbReference>
<keyword evidence="2" id="KW-0255">Endonuclease</keyword>
<feature type="domain" description="RNase III" evidence="7">
    <location>
        <begin position="57"/>
        <end position="201"/>
    </location>
</feature>
<keyword evidence="3" id="KW-0378">Hydrolase</keyword>
<evidence type="ECO:0000256" key="4">
    <source>
        <dbReference type="ARBA" id="ARBA00022884"/>
    </source>
</evidence>
<dbReference type="Gene3D" id="3.30.160.20">
    <property type="match status" value="1"/>
</dbReference>
<evidence type="ECO:0000256" key="3">
    <source>
        <dbReference type="ARBA" id="ARBA00022801"/>
    </source>
</evidence>
<comment type="caution">
    <text evidence="8">The sequence shown here is derived from an EMBL/GenBank/DDBJ whole genome shotgun (WGS) entry which is preliminary data.</text>
</comment>
<organism evidence="8 9">
    <name type="scientific">Mycena alexandri</name>
    <dbReference type="NCBI Taxonomy" id="1745969"/>
    <lineage>
        <taxon>Eukaryota</taxon>
        <taxon>Fungi</taxon>
        <taxon>Dikarya</taxon>
        <taxon>Basidiomycota</taxon>
        <taxon>Agaricomycotina</taxon>
        <taxon>Agaricomycetes</taxon>
        <taxon>Agaricomycetidae</taxon>
        <taxon>Agaricales</taxon>
        <taxon>Marasmiineae</taxon>
        <taxon>Mycenaceae</taxon>
        <taxon>Mycena</taxon>
    </lineage>
</organism>
<dbReference type="PANTHER" id="PTHR11207:SF0">
    <property type="entry name" value="RIBONUCLEASE 3"/>
    <property type="match status" value="1"/>
</dbReference>
<dbReference type="PROSITE" id="PS50137">
    <property type="entry name" value="DS_RBD"/>
    <property type="match status" value="1"/>
</dbReference>
<dbReference type="EMBL" id="JARJCM010000006">
    <property type="protein sequence ID" value="KAJ7044842.1"/>
    <property type="molecule type" value="Genomic_DNA"/>
</dbReference>
<accession>A0AAD6XCG6</accession>
<dbReference type="SUPFAM" id="SSF69065">
    <property type="entry name" value="RNase III domain-like"/>
    <property type="match status" value="1"/>
</dbReference>
<keyword evidence="4 5" id="KW-0694">RNA-binding</keyword>
<dbReference type="InterPro" id="IPR000999">
    <property type="entry name" value="RNase_III_dom"/>
</dbReference>
<dbReference type="InterPro" id="IPR014720">
    <property type="entry name" value="dsRBD_dom"/>
</dbReference>
<dbReference type="GO" id="GO:0003723">
    <property type="term" value="F:RNA binding"/>
    <property type="evidence" value="ECO:0007669"/>
    <property type="project" value="UniProtKB-UniRule"/>
</dbReference>
<evidence type="ECO:0000259" key="7">
    <source>
        <dbReference type="PROSITE" id="PS50142"/>
    </source>
</evidence>
<reference evidence="8" key="1">
    <citation type="submission" date="2023-03" db="EMBL/GenBank/DDBJ databases">
        <title>Massive genome expansion in bonnet fungi (Mycena s.s.) driven by repeated elements and novel gene families across ecological guilds.</title>
        <authorList>
            <consortium name="Lawrence Berkeley National Laboratory"/>
            <person name="Harder C.B."/>
            <person name="Miyauchi S."/>
            <person name="Viragh M."/>
            <person name="Kuo A."/>
            <person name="Thoen E."/>
            <person name="Andreopoulos B."/>
            <person name="Lu D."/>
            <person name="Skrede I."/>
            <person name="Drula E."/>
            <person name="Henrissat B."/>
            <person name="Morin E."/>
            <person name="Kohler A."/>
            <person name="Barry K."/>
            <person name="LaButti K."/>
            <person name="Morin E."/>
            <person name="Salamov A."/>
            <person name="Lipzen A."/>
            <person name="Mereny Z."/>
            <person name="Hegedus B."/>
            <person name="Baldrian P."/>
            <person name="Stursova M."/>
            <person name="Weitz H."/>
            <person name="Taylor A."/>
            <person name="Grigoriev I.V."/>
            <person name="Nagy L.G."/>
            <person name="Martin F."/>
            <person name="Kauserud H."/>
        </authorList>
    </citation>
    <scope>NUCLEOTIDE SEQUENCE</scope>
    <source>
        <strain evidence="8">CBHHK200</strain>
    </source>
</reference>
<protein>
    <submittedName>
        <fullName evidence="8">Ribonuclease III domain-containing protein</fullName>
    </submittedName>
</protein>
<keyword evidence="9" id="KW-1185">Reference proteome</keyword>
<proteinExistence type="predicted"/>
<evidence type="ECO:0000256" key="1">
    <source>
        <dbReference type="ARBA" id="ARBA00022722"/>
    </source>
</evidence>
<dbReference type="SUPFAM" id="SSF54768">
    <property type="entry name" value="dsRNA-binding domain-like"/>
    <property type="match status" value="1"/>
</dbReference>
<evidence type="ECO:0000259" key="6">
    <source>
        <dbReference type="PROSITE" id="PS50137"/>
    </source>
</evidence>
<sequence length="352" mass="38932">MPRSKANARTLVHSLARALFHTPRPTSATFKLMRRLKLQSQFQLDSRSDFTAFAEPIMSLQPDFGLNSCLFPPLPHIEREDIRMRVFTHRSYFARPTHVFEDRLDDPSPDNEKFEHLGDSVLGLVVTSLMLEMYPGLRVGPSTKVRAMIVGNATLAEISVKYRLPEKLRLHPAQAVTLCASTNVQADVFESFIGGLYTEQGLAAVAQWLNPLFRPYAKAAYAVVRAQHGLPPVESPLASPSSSRGVPSPLGTDTTIGHLALFNQHLQKSDQRVEWVYSDHHPFGEVDTKSAIASPTPADVNRFAQGNKSTPVWSVQVLVDGQPFGRGRGNTKKAARNEAAKEGLVQLGVAFW</sequence>
<dbReference type="Pfam" id="PF00035">
    <property type="entry name" value="dsrm"/>
    <property type="match status" value="1"/>
</dbReference>